<accession>X0S959</accession>
<evidence type="ECO:0000313" key="1">
    <source>
        <dbReference type="EMBL" id="GAF77573.1"/>
    </source>
</evidence>
<feature type="non-terminal residue" evidence="1">
    <location>
        <position position="241"/>
    </location>
</feature>
<organism evidence="1">
    <name type="scientific">marine sediment metagenome</name>
    <dbReference type="NCBI Taxonomy" id="412755"/>
    <lineage>
        <taxon>unclassified sequences</taxon>
        <taxon>metagenomes</taxon>
        <taxon>ecological metagenomes</taxon>
    </lineage>
</organism>
<name>X0S959_9ZZZZ</name>
<dbReference type="AlphaFoldDB" id="X0S959"/>
<comment type="caution">
    <text evidence="1">The sequence shown here is derived from an EMBL/GenBank/DDBJ whole genome shotgun (WGS) entry which is preliminary data.</text>
</comment>
<proteinExistence type="predicted"/>
<gene>
    <name evidence="1" type="ORF">S01H1_05972</name>
</gene>
<dbReference type="EMBL" id="BARS01003101">
    <property type="protein sequence ID" value="GAF77573.1"/>
    <property type="molecule type" value="Genomic_DNA"/>
</dbReference>
<protein>
    <submittedName>
        <fullName evidence="1">Uncharacterized protein</fullName>
    </submittedName>
</protein>
<reference evidence="1" key="1">
    <citation type="journal article" date="2014" name="Front. Microbiol.">
        <title>High frequency of phylogenetically diverse reductive dehalogenase-homologous genes in deep subseafloor sedimentary metagenomes.</title>
        <authorList>
            <person name="Kawai M."/>
            <person name="Futagami T."/>
            <person name="Toyoda A."/>
            <person name="Takaki Y."/>
            <person name="Nishi S."/>
            <person name="Hori S."/>
            <person name="Arai W."/>
            <person name="Tsubouchi T."/>
            <person name="Morono Y."/>
            <person name="Uchiyama I."/>
            <person name="Ito T."/>
            <person name="Fujiyama A."/>
            <person name="Inagaki F."/>
            <person name="Takami H."/>
        </authorList>
    </citation>
    <scope>NUCLEOTIDE SEQUENCE</scope>
    <source>
        <strain evidence="1">Expedition CK06-06</strain>
    </source>
</reference>
<sequence length="241" mass="28685">MTITETVQYSIHSINSCEITEESRKLVVDWPKKIVIKLFDEYAKLAKRIRVATKQIIDFTNTEESRQHWSVIKTTKTSFNSSTITEGINQSLREISPIQRVWIYLNEQNELNEKHKLEWNRVEYMTESICSFVNPKAMQQVTNKRKLDKEEEDRQQMVKEITETKGDKVIENSADDLFSAIKKKEGESQLEYSKRTREAVMNTLKEDEHDLIVRLHEEYEFARKLRINKENARRLKEKRKN</sequence>